<feature type="compositionally biased region" description="Polar residues" evidence="1">
    <location>
        <begin position="18"/>
        <end position="34"/>
    </location>
</feature>
<reference evidence="3 4" key="1">
    <citation type="submission" date="2020-08" db="EMBL/GenBank/DDBJ databases">
        <title>A Genomic Blueprint of the Chicken Gut Microbiome.</title>
        <authorList>
            <person name="Gilroy R."/>
            <person name="Ravi A."/>
            <person name="Getino M."/>
            <person name="Pursley I."/>
            <person name="Horton D.L."/>
            <person name="Alikhan N.-F."/>
            <person name="Baker D."/>
            <person name="Gharbi K."/>
            <person name="Hall N."/>
            <person name="Watson M."/>
            <person name="Adriaenssens E.M."/>
            <person name="Foster-Nyarko E."/>
            <person name="Jarju S."/>
            <person name="Secka A."/>
            <person name="Antonio M."/>
            <person name="Oren A."/>
            <person name="Chaudhuri R."/>
            <person name="La Ragione R.M."/>
            <person name="Hildebrand F."/>
            <person name="Pallen M.J."/>
        </authorList>
    </citation>
    <scope>NUCLEOTIDE SEQUENCE [LARGE SCALE GENOMIC DNA]</scope>
    <source>
        <strain evidence="3 4">Sa2CUA2</strain>
    </source>
</reference>
<feature type="region of interest" description="Disordered" evidence="1">
    <location>
        <begin position="1"/>
        <end position="34"/>
    </location>
</feature>
<dbReference type="EMBL" id="JACSQG010000005">
    <property type="protein sequence ID" value="MBD7977833.1"/>
    <property type="molecule type" value="Genomic_DNA"/>
</dbReference>
<dbReference type="RefSeq" id="WP_251836608.1">
    <property type="nucleotide sequence ID" value="NZ_JACSQG010000005.1"/>
</dbReference>
<organism evidence="3 4">
    <name type="scientific">Serpens gallinarum</name>
    <dbReference type="NCBI Taxonomy" id="2763075"/>
    <lineage>
        <taxon>Bacteria</taxon>
        <taxon>Pseudomonadati</taxon>
        <taxon>Pseudomonadota</taxon>
        <taxon>Gammaproteobacteria</taxon>
        <taxon>Pseudomonadales</taxon>
        <taxon>Pseudomonadaceae</taxon>
        <taxon>Pseudomonas</taxon>
    </lineage>
</organism>
<name>A0ABR8TQT7_9PSED</name>
<keyword evidence="4" id="KW-1185">Reference proteome</keyword>
<comment type="caution">
    <text evidence="3">The sequence shown here is derived from an EMBL/GenBank/DDBJ whole genome shotgun (WGS) entry which is preliminary data.</text>
</comment>
<protein>
    <recommendedName>
        <fullName evidence="2">Transcriptional regulator SutA RNAP-binding domain-containing protein</fullName>
    </recommendedName>
</protein>
<sequence length="73" mass="7553">MSTSTPAKAAVKAPTRIKGSNRTSKPAAATSTSESLDAQIAAFLKSGGEIQEIDKGVSGQSWAPKRHITIGKK</sequence>
<evidence type="ECO:0000313" key="4">
    <source>
        <dbReference type="Proteomes" id="UP000611945"/>
    </source>
</evidence>
<dbReference type="Proteomes" id="UP000611945">
    <property type="component" value="Unassembled WGS sequence"/>
</dbReference>
<accession>A0ABR8TQT7</accession>
<dbReference type="InterPro" id="IPR049191">
    <property type="entry name" value="SutA_RBD"/>
</dbReference>
<proteinExistence type="predicted"/>
<evidence type="ECO:0000313" key="3">
    <source>
        <dbReference type="EMBL" id="MBD7977833.1"/>
    </source>
</evidence>
<gene>
    <name evidence="3" type="ORF">H9642_11610</name>
</gene>
<feature type="domain" description="Transcriptional regulator SutA RNAP-binding" evidence="2">
    <location>
        <begin position="30"/>
        <end position="60"/>
    </location>
</feature>
<evidence type="ECO:0000256" key="1">
    <source>
        <dbReference type="SAM" id="MobiDB-lite"/>
    </source>
</evidence>
<dbReference type="Pfam" id="PF20661">
    <property type="entry name" value="SutA-RBD"/>
    <property type="match status" value="1"/>
</dbReference>
<evidence type="ECO:0000259" key="2">
    <source>
        <dbReference type="Pfam" id="PF20661"/>
    </source>
</evidence>